<keyword evidence="4 9" id="KW-0547">Nucleotide-binding</keyword>
<evidence type="ECO:0000256" key="7">
    <source>
        <dbReference type="ARBA" id="ARBA00047899"/>
    </source>
</evidence>
<feature type="region of interest" description="Disordered" evidence="11">
    <location>
        <begin position="2705"/>
        <end position="2744"/>
    </location>
</feature>
<evidence type="ECO:0000256" key="8">
    <source>
        <dbReference type="ARBA" id="ARBA00048679"/>
    </source>
</evidence>
<feature type="compositionally biased region" description="Low complexity" evidence="11">
    <location>
        <begin position="504"/>
        <end position="522"/>
    </location>
</feature>
<evidence type="ECO:0000256" key="10">
    <source>
        <dbReference type="SAM" id="Coils"/>
    </source>
</evidence>
<proteinExistence type="predicted"/>
<sequence>MPRADYEFGAQLGRGSFGVVFRVRRKSDGRAFVCKQIQLKGMEKRARDEADQEVKLLRRVSSGSDYIVQYVASFLEADSLHMVMELCENGDLSQFLKSRAGRLVEERTVWKFTIQIALGLRHLHRHRILHRDIKSLNVFLTSADDVRLGDLGVARVLGHNTQFAHTFVGTPYYLSPELCEEQPYNELSDVWAFGCVVYEMCALRHPFEAKNHAALLIKILNGRYAPISTSFSDDLRTLIDGCMRREWRDDGSSKRRTRLAELLASAPLRHWSETLAIPVDEPSTEDDAAAPEGPGRSSWNRSESRKQAAKNRSSWNPSESRKQAAVYIQEHTLSKKQQAIADSVLELPHSESRDHESFGLPPEDPDMRKLWTRSLQQRLGRVADQIHGAQSAKVDASKLITEASVIKCMLAMATDPHVRLQHYRSQIEALAKEEKDISEKTEALKAKADFNTQLIADLKRLVTDVKLENAAETDADCEADSEDDQKQYKTRRADAPFRRRASRESPFSRSSRPASPAPSIAEQLKQKEEEACRGRSKHVQIANAGLRKNTEKYEEEVESMRQRLAEMKMQSHDRLEHHEQELSQKALNATEQAMSRGNKSLRRQEAQQEREFQQLKELVHQIYVEKMQHETQRLENNERAMRYDLERQKITRDQKRQEAYAMLDAIRAGQRIKQMNHHRHLEEQAVHTMATQEMQRKNEIAAQIAEAQADLKREEIQQEQVLHQQSAIAATQLLEEHSAVQKEREVVHQQEELQLEAQRHIQKKHDQLEAKEAARQRATLQHQLFFNEAQQFLERYGQYEAEMHQQQQIADTELRAALAQRQAQGVHHREQLARQQEEHRVHHVLLEKTLREQLDSTAPRIDADTLDSVASAFTTETEKQKMQVQALRGESIVDRSAELGHNGTYPMTQQLDQAIDQHSNPPARKVRILDDGDGFDNPLDRRRFNPEGQEGSSGSGANIHLFTDGSKHPKQPSDEAWSVVIVGDDNRGFSFQGAIVGKHKSGTDIALKDNSDHETTSTNVEITALIWAFAWALHYNPDGITTIFTDSLGALQLAKRLAFTAHDPNLVRTLCILYDMVSPKIDLQHVHAHEHNPWNEVADAAANHGRLRAVPVPRPEWASIMDGAVQRDWGLLPDADPNTREAYTDFGHGSLAASRVETTAEARHFHKPTESSDRKTEVEINIATFDIQSGREPKEGAKRRKENINKLKPTMASLCDEDLHIVGIQGARAPWGVRDVKQGDEARCANASSYHFISSGHKGFNYGCELHVLLSKPHGKCGKKEFHFKPDQFTVIEKDPRLLIVRVAAPGFNHVLAAAHAPRSKALGPEKVRYWKSSPRTGNITSAAIGDQGFKQNEGPNGRRLHELLLTTPLAAANTFVSHGPGRHTWHSDKDPHRIDYVTIPESYLDSDPETKGDHYLVKLQLAYEIVSSVTKGVPKLDESKLADEGRRKKFRRGPSAVQHPPWATNLNEHLATVTEKITKAAYECFRSHGRTPHKPYITRRPFALLRARRSLLKTTRIAEKSGVISYFGAKRLRYTAKLIAKGALLPDPADAGLLADLSDYAKLAAAPLVFSTPSLATSAEAAGAASAADNAQHYFDALVQFLRTSKPTLQKWITRDRDAFLGKTAEEMSTAIDDHAPREEALHAKRLLAFGGRKPKKPPTPLIRSNDDGNPFTTKSEIADHALDYYGKIEQAIATDADGVAADYNKRTSSEGRRGSPDQITDDMSRADPEGMARLLRPVLAKIHFESTEPIAAKGGYPTHFHKGQGGMEQQKSYSGILLNNTISKMHSGFLRSRVKGLLLEPLEATQCGARPKMATDFITHTSLAFISDCQKRARSCSITFLDLREAFHSVIRESCMQLPTSADELNDLIERIETPDFLRPALTERLQQPAYNNQHIDDEHHCHMIADHHATNWMTAKSAQHYQLPRSSTRPGVPYSGVAFNTYLAIMLRAIDQAALAGEADGQPTGGHEIEAWGAPLFSAAPHDGSALRNVSFVDDLADYNSSGNACDLLQTTTLSATRLCTAAFQHGLKPRPDKTKAILMHYGAGARKEKQRIAKEGITHLELEGLSIKVQLVIQQKALGTIIAAGGAMGPEICLRVNRALGAARPLEKQILRRKKLSKKAKVKHAHSLSTSSVTYNHHVWSDLAQKDFKHIAAKYMGPYRVAASLPKTNSPDQRIADAEAVARTGVPDFSTHQTAARLRYLPRLLNHAPAALLQLLDGQRQRKGTWSRQLKKDFDSTESTSREKEAQAIHAVKAAVKAHLLHARDQAQNAKLQKDIQMLPAVAPTDELDQHDGTNNQKHVCYVCGRIATKQGMAVHTGRDHPDHTDPRFWANGTACHCCQTEHHTLPRLIKHLSVAHRCRKSWYAWYHQTMEPLTEQQIAANFNAIVEATTANKKQGRHSTFSDKPAYQRDVTPLPLLETSPVAPKVVARLESSPSLPPVSTSAGPAARQEVVFITDRPRPAADLQQIMANSGLTCSSGLDHSSISTHSDGQSPAPPQELRRVQQKILHGEIAAIYAEFPRRTWHRHDTSDDLGNRASRRRTPEAPWGPPDTSETIANEIFAANNATREVLRMLFAATTARASFVAALAHLAKQMTVSETTAQHYDLGATQILDNGLRDDLRNRVTTANAAEIDFAIADLLDCNIVARWGLRTASAAPTSQNLNIFDAYYVDCEEGLRHCPVGQGIGSDGVDRIVDASHRPWHEKKTWPPSGPSSAGGAGAAGAADGGGATARGAAPRVRIGGAEERRRAAMEVAELPDVVVPLRAGRGPRNVPSVHQLRRLEQEAEDAEAEGSTMLPREAEGRLRAAEGGEAEGEATILPFRAPPRAPAAPAAPEEEEAEELEEEEAEEVEEDYDGESFEHDLEDSSKADLCKQKPLELRAA</sequence>
<feature type="compositionally biased region" description="Basic and acidic residues" evidence="11">
    <location>
        <begin position="2863"/>
        <end position="2887"/>
    </location>
</feature>
<dbReference type="Gene3D" id="3.30.200.20">
    <property type="entry name" value="Phosphorylase Kinase, domain 1"/>
    <property type="match status" value="1"/>
</dbReference>
<evidence type="ECO:0000256" key="2">
    <source>
        <dbReference type="ARBA" id="ARBA00022527"/>
    </source>
</evidence>
<dbReference type="PANTHER" id="PTHR44899">
    <property type="entry name" value="CAMK FAMILY PROTEIN KINASE"/>
    <property type="match status" value="1"/>
</dbReference>
<dbReference type="Proteomes" id="UP001189429">
    <property type="component" value="Unassembled WGS sequence"/>
</dbReference>
<keyword evidence="10" id="KW-0175">Coiled coil</keyword>
<dbReference type="EMBL" id="CAUYUJ010018265">
    <property type="protein sequence ID" value="CAK0882074.1"/>
    <property type="molecule type" value="Genomic_DNA"/>
</dbReference>
<dbReference type="InterPro" id="IPR000719">
    <property type="entry name" value="Prot_kinase_dom"/>
</dbReference>
<feature type="binding site" evidence="9">
    <location>
        <position position="35"/>
    </location>
    <ligand>
        <name>ATP</name>
        <dbReference type="ChEBI" id="CHEBI:30616"/>
    </ligand>
</feature>
<feature type="compositionally biased region" description="Acidic residues" evidence="11">
    <location>
        <begin position="472"/>
        <end position="483"/>
    </location>
</feature>
<dbReference type="CDD" id="cd08215">
    <property type="entry name" value="STKc_Nek"/>
    <property type="match status" value="1"/>
</dbReference>
<dbReference type="InterPro" id="IPR012337">
    <property type="entry name" value="RNaseH-like_sf"/>
</dbReference>
<dbReference type="Pfam" id="PF00069">
    <property type="entry name" value="Pkinase"/>
    <property type="match status" value="1"/>
</dbReference>
<keyword evidence="6 9" id="KW-0067">ATP-binding</keyword>
<feature type="region of interest" description="Disordered" evidence="11">
    <location>
        <begin position="1705"/>
        <end position="1727"/>
    </location>
</feature>
<feature type="domain" description="Protein kinase" evidence="12">
    <location>
        <begin position="6"/>
        <end position="269"/>
    </location>
</feature>
<keyword evidence="3" id="KW-0808">Transferase</keyword>
<feature type="region of interest" description="Disordered" evidence="11">
    <location>
        <begin position="472"/>
        <end position="544"/>
    </location>
</feature>
<dbReference type="PROSITE" id="PS50879">
    <property type="entry name" value="RNASE_H_1"/>
    <property type="match status" value="1"/>
</dbReference>
<comment type="catalytic activity">
    <reaction evidence="8">
        <text>L-seryl-[protein] + ATP = O-phospho-L-seryl-[protein] + ADP + H(+)</text>
        <dbReference type="Rhea" id="RHEA:17989"/>
        <dbReference type="Rhea" id="RHEA-COMP:9863"/>
        <dbReference type="Rhea" id="RHEA-COMP:11604"/>
        <dbReference type="ChEBI" id="CHEBI:15378"/>
        <dbReference type="ChEBI" id="CHEBI:29999"/>
        <dbReference type="ChEBI" id="CHEBI:30616"/>
        <dbReference type="ChEBI" id="CHEBI:83421"/>
        <dbReference type="ChEBI" id="CHEBI:456216"/>
        <dbReference type="EC" id="2.7.11.1"/>
    </reaction>
</comment>
<dbReference type="InterPro" id="IPR011009">
    <property type="entry name" value="Kinase-like_dom_sf"/>
</dbReference>
<dbReference type="PROSITE" id="PS00108">
    <property type="entry name" value="PROTEIN_KINASE_ST"/>
    <property type="match status" value="1"/>
</dbReference>
<feature type="region of interest" description="Disordered" evidence="11">
    <location>
        <begin position="2530"/>
        <end position="2558"/>
    </location>
</feature>
<dbReference type="PROSITE" id="PS50011">
    <property type="entry name" value="PROTEIN_KINASE_DOM"/>
    <property type="match status" value="1"/>
</dbReference>
<evidence type="ECO:0000259" key="13">
    <source>
        <dbReference type="PROSITE" id="PS50879"/>
    </source>
</evidence>
<protein>
    <recommendedName>
        <fullName evidence="1">non-specific serine/threonine protein kinase</fullName>
        <ecNumber evidence="1">2.7.11.1</ecNumber>
    </recommendedName>
</protein>
<evidence type="ECO:0000256" key="1">
    <source>
        <dbReference type="ARBA" id="ARBA00012513"/>
    </source>
</evidence>
<evidence type="ECO:0000256" key="5">
    <source>
        <dbReference type="ARBA" id="ARBA00022777"/>
    </source>
</evidence>
<feature type="region of interest" description="Disordered" evidence="11">
    <location>
        <begin position="2483"/>
        <end position="2503"/>
    </location>
</feature>
<organism evidence="14 15">
    <name type="scientific">Prorocentrum cordatum</name>
    <dbReference type="NCBI Taxonomy" id="2364126"/>
    <lineage>
        <taxon>Eukaryota</taxon>
        <taxon>Sar</taxon>
        <taxon>Alveolata</taxon>
        <taxon>Dinophyceae</taxon>
        <taxon>Prorocentrales</taxon>
        <taxon>Prorocentraceae</taxon>
        <taxon>Prorocentrum</taxon>
    </lineage>
</organism>
<dbReference type="InterPro" id="IPR017441">
    <property type="entry name" value="Protein_kinase_ATP_BS"/>
</dbReference>
<feature type="compositionally biased region" description="Basic and acidic residues" evidence="11">
    <location>
        <begin position="484"/>
        <end position="497"/>
    </location>
</feature>
<feature type="coiled-coil region" evidence="10">
    <location>
        <begin position="420"/>
        <end position="447"/>
    </location>
</feature>
<feature type="compositionally biased region" description="Polar residues" evidence="11">
    <location>
        <begin position="2483"/>
        <end position="2496"/>
    </location>
</feature>
<dbReference type="Gene3D" id="1.10.510.10">
    <property type="entry name" value="Transferase(Phosphotransferase) domain 1"/>
    <property type="match status" value="1"/>
</dbReference>
<feature type="coiled-coil region" evidence="10">
    <location>
        <begin position="690"/>
        <end position="724"/>
    </location>
</feature>
<keyword evidence="15" id="KW-1185">Reference proteome</keyword>
<comment type="catalytic activity">
    <reaction evidence="7">
        <text>L-threonyl-[protein] + ATP = O-phospho-L-threonyl-[protein] + ADP + H(+)</text>
        <dbReference type="Rhea" id="RHEA:46608"/>
        <dbReference type="Rhea" id="RHEA-COMP:11060"/>
        <dbReference type="Rhea" id="RHEA-COMP:11605"/>
        <dbReference type="ChEBI" id="CHEBI:15378"/>
        <dbReference type="ChEBI" id="CHEBI:30013"/>
        <dbReference type="ChEBI" id="CHEBI:30616"/>
        <dbReference type="ChEBI" id="CHEBI:61977"/>
        <dbReference type="ChEBI" id="CHEBI:456216"/>
        <dbReference type="EC" id="2.7.11.1"/>
    </reaction>
</comment>
<keyword evidence="5" id="KW-0418">Kinase</keyword>
<evidence type="ECO:0000256" key="11">
    <source>
        <dbReference type="SAM" id="MobiDB-lite"/>
    </source>
</evidence>
<dbReference type="EC" id="2.7.11.1" evidence="1"/>
<feature type="region of interest" description="Disordered" evidence="11">
    <location>
        <begin position="1654"/>
        <end position="1673"/>
    </location>
</feature>
<dbReference type="PANTHER" id="PTHR44899:SF3">
    <property type="entry name" value="SERINE_THREONINE-PROTEIN KINASE NEK1"/>
    <property type="match status" value="1"/>
</dbReference>
<feature type="region of interest" description="Disordered" evidence="11">
    <location>
        <begin position="274"/>
        <end position="323"/>
    </location>
</feature>
<dbReference type="InterPro" id="IPR036397">
    <property type="entry name" value="RNaseH_sf"/>
</dbReference>
<evidence type="ECO:0000256" key="6">
    <source>
        <dbReference type="ARBA" id="ARBA00022840"/>
    </source>
</evidence>
<dbReference type="InterPro" id="IPR002156">
    <property type="entry name" value="RNaseH_domain"/>
</dbReference>
<evidence type="ECO:0000259" key="12">
    <source>
        <dbReference type="PROSITE" id="PS50011"/>
    </source>
</evidence>
<keyword evidence="2" id="KW-0723">Serine/threonine-protein kinase</keyword>
<evidence type="ECO:0000256" key="4">
    <source>
        <dbReference type="ARBA" id="ARBA00022741"/>
    </source>
</evidence>
<feature type="domain" description="RNase H type-1" evidence="13">
    <location>
        <begin position="955"/>
        <end position="1107"/>
    </location>
</feature>
<feature type="compositionally biased region" description="Gly residues" evidence="11">
    <location>
        <begin position="2719"/>
        <end position="2735"/>
    </location>
</feature>
<feature type="compositionally biased region" description="Basic and acidic residues" evidence="11">
    <location>
        <begin position="1705"/>
        <end position="1717"/>
    </location>
</feature>
<feature type="region of interest" description="Disordered" evidence="11">
    <location>
        <begin position="2811"/>
        <end position="2887"/>
    </location>
</feature>
<feature type="region of interest" description="Disordered" evidence="11">
    <location>
        <begin position="917"/>
        <end position="972"/>
    </location>
</feature>
<comment type="caution">
    <text evidence="14">The sequence shown here is derived from an EMBL/GenBank/DDBJ whole genome shotgun (WGS) entry which is preliminary data.</text>
</comment>
<dbReference type="InterPro" id="IPR051131">
    <property type="entry name" value="NEK_Ser/Thr_kinase_NIMA"/>
</dbReference>
<feature type="compositionally biased region" description="Basic and acidic residues" evidence="11">
    <location>
        <begin position="524"/>
        <end position="533"/>
    </location>
</feature>
<reference evidence="14" key="1">
    <citation type="submission" date="2023-10" db="EMBL/GenBank/DDBJ databases">
        <authorList>
            <person name="Chen Y."/>
            <person name="Shah S."/>
            <person name="Dougan E. K."/>
            <person name="Thang M."/>
            <person name="Chan C."/>
        </authorList>
    </citation>
    <scope>NUCLEOTIDE SEQUENCE [LARGE SCALE GENOMIC DNA]</scope>
</reference>
<dbReference type="PROSITE" id="PS00107">
    <property type="entry name" value="PROTEIN_KINASE_ATP"/>
    <property type="match status" value="1"/>
</dbReference>
<evidence type="ECO:0000256" key="3">
    <source>
        <dbReference type="ARBA" id="ARBA00022679"/>
    </source>
</evidence>
<dbReference type="SMART" id="SM00220">
    <property type="entry name" value="S_TKc"/>
    <property type="match status" value="1"/>
</dbReference>
<dbReference type="SUPFAM" id="SSF56112">
    <property type="entry name" value="Protein kinase-like (PK-like)"/>
    <property type="match status" value="1"/>
</dbReference>
<evidence type="ECO:0000256" key="9">
    <source>
        <dbReference type="PROSITE-ProRule" id="PRU10141"/>
    </source>
</evidence>
<evidence type="ECO:0000313" key="14">
    <source>
        <dbReference type="EMBL" id="CAK0882074.1"/>
    </source>
</evidence>
<dbReference type="InterPro" id="IPR008271">
    <property type="entry name" value="Ser/Thr_kinase_AS"/>
</dbReference>
<gene>
    <name evidence="14" type="ORF">PCOR1329_LOCUS64712</name>
</gene>
<dbReference type="Gene3D" id="3.30.420.10">
    <property type="entry name" value="Ribonuclease H-like superfamily/Ribonuclease H"/>
    <property type="match status" value="1"/>
</dbReference>
<name>A0ABN9WBH3_9DINO</name>
<dbReference type="SUPFAM" id="SSF53098">
    <property type="entry name" value="Ribonuclease H-like"/>
    <property type="match status" value="1"/>
</dbReference>
<accession>A0ABN9WBH3</accession>
<evidence type="ECO:0000313" key="15">
    <source>
        <dbReference type="Proteomes" id="UP001189429"/>
    </source>
</evidence>
<feature type="compositionally biased region" description="Acidic residues" evidence="11">
    <location>
        <begin position="2839"/>
        <end position="2862"/>
    </location>
</feature>